<evidence type="ECO:0000313" key="5">
    <source>
        <dbReference type="EMBL" id="SHK76560.1"/>
    </source>
</evidence>
<name>A0A1M6V530_9FIRM</name>
<dbReference type="OrthoDB" id="9809047at2"/>
<evidence type="ECO:0000259" key="4">
    <source>
        <dbReference type="PROSITE" id="PS51350"/>
    </source>
</evidence>
<dbReference type="PANTHER" id="PTHR33705:SF2">
    <property type="entry name" value="PHOSPHOCARRIER PROTEIN NPR"/>
    <property type="match status" value="1"/>
</dbReference>
<gene>
    <name evidence="5" type="ORF">SAMN02745123_03051</name>
</gene>
<dbReference type="PANTHER" id="PTHR33705">
    <property type="entry name" value="PHOSPHOCARRIER PROTEIN HPR"/>
    <property type="match status" value="1"/>
</dbReference>
<evidence type="ECO:0000256" key="2">
    <source>
        <dbReference type="ARBA" id="ARBA00022490"/>
    </source>
</evidence>
<accession>A0A1M6V530</accession>
<evidence type="ECO:0000313" key="6">
    <source>
        <dbReference type="Proteomes" id="UP000183997"/>
    </source>
</evidence>
<dbReference type="EMBL" id="FRAR01000023">
    <property type="protein sequence ID" value="SHK76560.1"/>
    <property type="molecule type" value="Genomic_DNA"/>
</dbReference>
<dbReference type="PRINTS" id="PR00107">
    <property type="entry name" value="PHOSPHOCPHPR"/>
</dbReference>
<evidence type="ECO:0000256" key="1">
    <source>
        <dbReference type="ARBA" id="ARBA00004496"/>
    </source>
</evidence>
<dbReference type="SUPFAM" id="SSF55594">
    <property type="entry name" value="HPr-like"/>
    <property type="match status" value="1"/>
</dbReference>
<keyword evidence="3" id="KW-0598">Phosphotransferase system</keyword>
<dbReference type="PROSITE" id="PS51350">
    <property type="entry name" value="PTS_HPR_DOM"/>
    <property type="match status" value="1"/>
</dbReference>
<dbReference type="InterPro" id="IPR000032">
    <property type="entry name" value="HPr-like"/>
</dbReference>
<sequence length="86" mass="9359">MLKKSVCTTGKLELRSAARFVKAANQFQAQISLEKGGHRVDGKSMMAIMELANHEDDILTLLAEGADESQALEVLGTLLEKEVISE</sequence>
<dbReference type="GO" id="GO:0005737">
    <property type="term" value="C:cytoplasm"/>
    <property type="evidence" value="ECO:0007669"/>
    <property type="project" value="UniProtKB-SubCell"/>
</dbReference>
<proteinExistence type="predicted"/>
<feature type="domain" description="HPr" evidence="4">
    <location>
        <begin position="1"/>
        <end position="86"/>
    </location>
</feature>
<dbReference type="STRING" id="1121421.SAMN02745123_03051"/>
<dbReference type="GO" id="GO:0009401">
    <property type="term" value="P:phosphoenolpyruvate-dependent sugar phosphotransferase system"/>
    <property type="evidence" value="ECO:0007669"/>
    <property type="project" value="UniProtKB-KW"/>
</dbReference>
<dbReference type="Pfam" id="PF00381">
    <property type="entry name" value="PTS-HPr"/>
    <property type="match status" value="1"/>
</dbReference>
<dbReference type="InterPro" id="IPR035895">
    <property type="entry name" value="HPr-like_sf"/>
</dbReference>
<dbReference type="NCBIfam" id="TIGR01003">
    <property type="entry name" value="PTS_HPr_family"/>
    <property type="match status" value="1"/>
</dbReference>
<dbReference type="Proteomes" id="UP000183997">
    <property type="component" value="Unassembled WGS sequence"/>
</dbReference>
<protein>
    <submittedName>
        <fullName evidence="5">Phosphocarrier protein</fullName>
    </submittedName>
</protein>
<comment type="subcellular location">
    <subcellularLocation>
        <location evidence="1">Cytoplasm</location>
    </subcellularLocation>
</comment>
<dbReference type="RefSeq" id="WP_072916031.1">
    <property type="nucleotide sequence ID" value="NZ_FRAR01000023.1"/>
</dbReference>
<evidence type="ECO:0000256" key="3">
    <source>
        <dbReference type="ARBA" id="ARBA00022683"/>
    </source>
</evidence>
<dbReference type="Gene3D" id="3.30.1340.10">
    <property type="entry name" value="HPr-like"/>
    <property type="match status" value="1"/>
</dbReference>
<keyword evidence="6" id="KW-1185">Reference proteome</keyword>
<dbReference type="AlphaFoldDB" id="A0A1M6V530"/>
<dbReference type="InterPro" id="IPR050399">
    <property type="entry name" value="HPr"/>
</dbReference>
<reference evidence="6" key="1">
    <citation type="submission" date="2016-11" db="EMBL/GenBank/DDBJ databases">
        <authorList>
            <person name="Varghese N."/>
            <person name="Submissions S."/>
        </authorList>
    </citation>
    <scope>NUCLEOTIDE SEQUENCE [LARGE SCALE GENOMIC DNA]</scope>
    <source>
        <strain evidence="6">DSM 10349</strain>
    </source>
</reference>
<organism evidence="5 6">
    <name type="scientific">Desulforamulus aeronauticus DSM 10349</name>
    <dbReference type="NCBI Taxonomy" id="1121421"/>
    <lineage>
        <taxon>Bacteria</taxon>
        <taxon>Bacillati</taxon>
        <taxon>Bacillota</taxon>
        <taxon>Clostridia</taxon>
        <taxon>Eubacteriales</taxon>
        <taxon>Peptococcaceae</taxon>
        <taxon>Desulforamulus</taxon>
    </lineage>
</organism>
<keyword evidence="2" id="KW-0963">Cytoplasm</keyword>